<feature type="domain" description="PIN" evidence="2">
    <location>
        <begin position="75"/>
        <end position="117"/>
    </location>
</feature>
<feature type="domain" description="PIN" evidence="2">
    <location>
        <begin position="127"/>
        <end position="171"/>
    </location>
</feature>
<dbReference type="Pfam" id="PF13638">
    <property type="entry name" value="PIN_4"/>
    <property type="match status" value="2"/>
</dbReference>
<organism evidence="4 5">
    <name type="scientific">Toxocara canis</name>
    <name type="common">Canine roundworm</name>
    <dbReference type="NCBI Taxonomy" id="6265"/>
    <lineage>
        <taxon>Eukaryota</taxon>
        <taxon>Metazoa</taxon>
        <taxon>Ecdysozoa</taxon>
        <taxon>Nematoda</taxon>
        <taxon>Chromadorea</taxon>
        <taxon>Rhabditida</taxon>
        <taxon>Spirurina</taxon>
        <taxon>Ascaridomorpha</taxon>
        <taxon>Ascaridoidea</taxon>
        <taxon>Toxocaridae</taxon>
        <taxon>Toxocara</taxon>
    </lineage>
</organism>
<feature type="compositionally biased region" description="Polar residues" evidence="1">
    <location>
        <begin position="12"/>
        <end position="22"/>
    </location>
</feature>
<dbReference type="PANTHER" id="PTHR16161:SF0">
    <property type="entry name" value="TRANSCRIPTIONAL PROTEIN SWT1"/>
    <property type="match status" value="1"/>
</dbReference>
<dbReference type="Proteomes" id="UP000050794">
    <property type="component" value="Unassembled WGS sequence"/>
</dbReference>
<evidence type="ECO:0000259" key="2">
    <source>
        <dbReference type="Pfam" id="PF13638"/>
    </source>
</evidence>
<evidence type="ECO:0000256" key="1">
    <source>
        <dbReference type="SAM" id="MobiDB-lite"/>
    </source>
</evidence>
<reference evidence="5" key="1">
    <citation type="submission" date="2016-06" db="UniProtKB">
        <authorList>
            <consortium name="WormBaseParasite"/>
        </authorList>
    </citation>
    <scope>IDENTIFICATION</scope>
</reference>
<evidence type="ECO:0000313" key="4">
    <source>
        <dbReference type="Proteomes" id="UP000050794"/>
    </source>
</evidence>
<accession>A0A183TUX3</accession>
<reference evidence="3 4" key="2">
    <citation type="submission" date="2018-11" db="EMBL/GenBank/DDBJ databases">
        <authorList>
            <consortium name="Pathogen Informatics"/>
        </authorList>
    </citation>
    <scope>NUCLEOTIDE SEQUENCE [LARGE SCALE GENOMIC DNA]</scope>
</reference>
<keyword evidence="4" id="KW-1185">Reference proteome</keyword>
<dbReference type="PANTHER" id="PTHR16161">
    <property type="entry name" value="TRANSCRIPTIONAL PROTEIN SWT1"/>
    <property type="match status" value="1"/>
</dbReference>
<protein>
    <submittedName>
        <fullName evidence="5">PINc domain-containing protein</fullName>
    </submittedName>
</protein>
<evidence type="ECO:0000313" key="3">
    <source>
        <dbReference type="EMBL" id="VDM23478.1"/>
    </source>
</evidence>
<dbReference type="InterPro" id="IPR052626">
    <property type="entry name" value="SWT1_Regulator"/>
</dbReference>
<dbReference type="SUPFAM" id="SSF88723">
    <property type="entry name" value="PIN domain-like"/>
    <property type="match status" value="1"/>
</dbReference>
<gene>
    <name evidence="3" type="ORF">TCNE_LOCUS43</name>
</gene>
<dbReference type="WBParaSite" id="TCNE_0000004201-mRNA-1">
    <property type="protein sequence ID" value="TCNE_0000004201-mRNA-1"/>
    <property type="gene ID" value="TCNE_0000004201"/>
</dbReference>
<dbReference type="InterPro" id="IPR029060">
    <property type="entry name" value="PIN-like_dom_sf"/>
</dbReference>
<dbReference type="Gene3D" id="3.40.50.1010">
    <property type="entry name" value="5'-nuclease"/>
    <property type="match status" value="2"/>
</dbReference>
<dbReference type="EMBL" id="UYWY01000014">
    <property type="protein sequence ID" value="VDM23478.1"/>
    <property type="molecule type" value="Genomic_DNA"/>
</dbReference>
<dbReference type="AlphaFoldDB" id="A0A183TUX3"/>
<sequence length="374" mass="41846">MAEFMEVDERNPNMSETTNGTGSSSSSALKPVVSILEETEEPMDIGDSEAVHREKDSCFGEGHMASPFKEDSLVVVFDTSVLLESPDVIMKCVDAANYVVIPYKVIEELDNMKKQCNDRLEGLRCFSNDDYVLKCALDHFTKYAHSVEVVLATEDKNLSLKAAASHLETITTKELIGLIEISKGEIRQQRGREVSVRTNFAKDSDEEHKDIHTKNGPESLPSFNFALNLTMQAPNALTVSIIVASFSSHNCLDGALKTMQSVCTFRRLEPKPSARMQEFLHYCELIVAKICSKRSKSAADKTTQTHISALLSSIANVRQCKIGSVSNLVELITSLAPQYLDEEVLFEKKHIETEYPDVWRQATRRFSHLQTQLM</sequence>
<name>A0A183TUX3_TOXCA</name>
<evidence type="ECO:0000313" key="5">
    <source>
        <dbReference type="WBParaSite" id="TCNE_0000004201-mRNA-1"/>
    </source>
</evidence>
<dbReference type="InterPro" id="IPR002716">
    <property type="entry name" value="PIN_dom"/>
</dbReference>
<feature type="region of interest" description="Disordered" evidence="1">
    <location>
        <begin position="1"/>
        <end position="29"/>
    </location>
</feature>
<dbReference type="GO" id="GO:0005634">
    <property type="term" value="C:nucleus"/>
    <property type="evidence" value="ECO:0007669"/>
    <property type="project" value="TreeGrafter"/>
</dbReference>
<proteinExistence type="predicted"/>